<dbReference type="RefSeq" id="WP_191284964.1">
    <property type="nucleotide sequence ID" value="NZ_BNCH01000001.1"/>
</dbReference>
<evidence type="ECO:0000313" key="2">
    <source>
        <dbReference type="EMBL" id="GHE88518.1"/>
    </source>
</evidence>
<sequence length="63" mass="6629">MSHTISQHLTARANERRAQRISGMLARVTVAMAGVALALIAATICVWIVEALAVAHVTYGGAQ</sequence>
<keyword evidence="1" id="KW-1133">Transmembrane helix</keyword>
<protein>
    <recommendedName>
        <fullName evidence="4">Phosphate ABC transporter permease subunit PstC</fullName>
    </recommendedName>
</protein>
<reference evidence="3" key="1">
    <citation type="journal article" date="2019" name="Int. J. Syst. Evol. Microbiol.">
        <title>The Global Catalogue of Microorganisms (GCM) 10K type strain sequencing project: providing services to taxonomists for standard genome sequencing and annotation.</title>
        <authorList>
            <consortium name="The Broad Institute Genomics Platform"/>
            <consortium name="The Broad Institute Genome Sequencing Center for Infectious Disease"/>
            <person name="Wu L."/>
            <person name="Ma J."/>
        </authorList>
    </citation>
    <scope>NUCLEOTIDE SEQUENCE [LARGE SCALE GENOMIC DNA]</scope>
    <source>
        <strain evidence="3">KCTC 42443</strain>
    </source>
</reference>
<evidence type="ECO:0008006" key="4">
    <source>
        <dbReference type="Google" id="ProtNLM"/>
    </source>
</evidence>
<gene>
    <name evidence="2" type="ORF">GCM10016455_05810</name>
</gene>
<evidence type="ECO:0000313" key="3">
    <source>
        <dbReference type="Proteomes" id="UP000609802"/>
    </source>
</evidence>
<accession>A0ABQ3ISC9</accession>
<keyword evidence="3" id="KW-1185">Reference proteome</keyword>
<organism evidence="2 3">
    <name type="scientific">Aliiroseovarius zhejiangensis</name>
    <dbReference type="NCBI Taxonomy" id="1632025"/>
    <lineage>
        <taxon>Bacteria</taxon>
        <taxon>Pseudomonadati</taxon>
        <taxon>Pseudomonadota</taxon>
        <taxon>Alphaproteobacteria</taxon>
        <taxon>Rhodobacterales</taxon>
        <taxon>Paracoccaceae</taxon>
        <taxon>Aliiroseovarius</taxon>
    </lineage>
</organism>
<dbReference type="EMBL" id="BNCH01000001">
    <property type="protein sequence ID" value="GHE88518.1"/>
    <property type="molecule type" value="Genomic_DNA"/>
</dbReference>
<keyword evidence="1" id="KW-0472">Membrane</keyword>
<evidence type="ECO:0000256" key="1">
    <source>
        <dbReference type="SAM" id="Phobius"/>
    </source>
</evidence>
<keyword evidence="1" id="KW-0812">Transmembrane</keyword>
<proteinExistence type="predicted"/>
<dbReference type="Proteomes" id="UP000609802">
    <property type="component" value="Unassembled WGS sequence"/>
</dbReference>
<feature type="transmembrane region" description="Helical" evidence="1">
    <location>
        <begin position="25"/>
        <end position="49"/>
    </location>
</feature>
<comment type="caution">
    <text evidence="2">The sequence shown here is derived from an EMBL/GenBank/DDBJ whole genome shotgun (WGS) entry which is preliminary data.</text>
</comment>
<name>A0ABQ3ISC9_9RHOB</name>